<dbReference type="NCBIfam" id="NF003807">
    <property type="entry name" value="PRK05395.1-4"/>
    <property type="match status" value="1"/>
</dbReference>
<dbReference type="GO" id="GO:0009423">
    <property type="term" value="P:chorismate biosynthetic process"/>
    <property type="evidence" value="ECO:0007669"/>
    <property type="project" value="UniProtKB-UniRule"/>
</dbReference>
<evidence type="ECO:0000256" key="3">
    <source>
        <dbReference type="ARBA" id="ARBA00004902"/>
    </source>
</evidence>
<comment type="similarity">
    <text evidence="4 9">Belongs to the type-II 3-dehydroquinase family.</text>
</comment>
<dbReference type="OrthoDB" id="9790793at2"/>
<dbReference type="NCBIfam" id="TIGR01088">
    <property type="entry name" value="aroQ"/>
    <property type="match status" value="1"/>
</dbReference>
<evidence type="ECO:0000256" key="11">
    <source>
        <dbReference type="PIRSR" id="PIRSR001399-2"/>
    </source>
</evidence>
<reference evidence="13 14" key="2">
    <citation type="submission" date="2019-09" db="EMBL/GenBank/DDBJ databases">
        <title>Mesorhizobium sp. MaA-C15 isolated from Microcystis aeruginosa.</title>
        <authorList>
            <person name="Jeong S.E."/>
            <person name="Jin H.M."/>
            <person name="Jeon C.O."/>
        </authorList>
    </citation>
    <scope>NUCLEOTIDE SEQUENCE [LARGE SCALE GENOMIC DNA]</scope>
    <source>
        <strain evidence="13 14">MaA-C15</strain>
    </source>
</reference>
<evidence type="ECO:0000313" key="13">
    <source>
        <dbReference type="EMBL" id="TYR30884.1"/>
    </source>
</evidence>
<evidence type="ECO:0000256" key="5">
    <source>
        <dbReference type="ARBA" id="ARBA00011193"/>
    </source>
</evidence>
<feature type="site" description="Transition state stabilizer" evidence="9 12">
    <location>
        <position position="19"/>
    </location>
</feature>
<feature type="binding site" evidence="9 11">
    <location>
        <begin position="103"/>
        <end position="104"/>
    </location>
    <ligand>
        <name>substrate</name>
    </ligand>
</feature>
<evidence type="ECO:0000256" key="12">
    <source>
        <dbReference type="PIRSR" id="PIRSR001399-3"/>
    </source>
</evidence>
<accession>A0A5D4GS04</accession>
<dbReference type="RefSeq" id="WP_148915685.1">
    <property type="nucleotide sequence ID" value="NZ_VSZS01000065.1"/>
</dbReference>
<dbReference type="GO" id="GO:0008652">
    <property type="term" value="P:amino acid biosynthetic process"/>
    <property type="evidence" value="ECO:0007669"/>
    <property type="project" value="UniProtKB-KW"/>
</dbReference>
<dbReference type="PROSITE" id="PS01029">
    <property type="entry name" value="DEHYDROQUINASE_II"/>
    <property type="match status" value="1"/>
</dbReference>
<dbReference type="Proteomes" id="UP000323258">
    <property type="component" value="Unassembled WGS sequence"/>
</dbReference>
<organism evidence="13 14">
    <name type="scientific">Neoaquamicrobium microcysteis</name>
    <dbReference type="NCBI Taxonomy" id="2682781"/>
    <lineage>
        <taxon>Bacteria</taxon>
        <taxon>Pseudomonadati</taxon>
        <taxon>Pseudomonadota</taxon>
        <taxon>Alphaproteobacteria</taxon>
        <taxon>Hyphomicrobiales</taxon>
        <taxon>Phyllobacteriaceae</taxon>
        <taxon>Neoaquamicrobium</taxon>
    </lineage>
</organism>
<evidence type="ECO:0000256" key="8">
    <source>
        <dbReference type="ARBA" id="ARBA00023239"/>
    </source>
</evidence>
<dbReference type="GO" id="GO:0003855">
    <property type="term" value="F:3-dehydroquinate dehydratase activity"/>
    <property type="evidence" value="ECO:0007669"/>
    <property type="project" value="UniProtKB-UniRule"/>
</dbReference>
<dbReference type="UniPathway" id="UPA00053">
    <property type="reaction ID" value="UER00086"/>
</dbReference>
<dbReference type="NCBIfam" id="NF003805">
    <property type="entry name" value="PRK05395.1-2"/>
    <property type="match status" value="1"/>
</dbReference>
<evidence type="ECO:0000256" key="1">
    <source>
        <dbReference type="ARBA" id="ARBA00001864"/>
    </source>
</evidence>
<dbReference type="SUPFAM" id="SSF52304">
    <property type="entry name" value="Type II 3-dehydroquinate dehydratase"/>
    <property type="match status" value="1"/>
</dbReference>
<feature type="active site" description="Proton acceptor" evidence="9 10">
    <location>
        <position position="24"/>
    </location>
</feature>
<dbReference type="Gene3D" id="3.40.50.9100">
    <property type="entry name" value="Dehydroquinase, class II"/>
    <property type="match status" value="1"/>
</dbReference>
<reference evidence="13 14" key="1">
    <citation type="submission" date="2019-08" db="EMBL/GenBank/DDBJ databases">
        <authorList>
            <person name="Seo Y.L."/>
        </authorList>
    </citation>
    <scope>NUCLEOTIDE SEQUENCE [LARGE SCALE GENOMIC DNA]</scope>
    <source>
        <strain evidence="13 14">MaA-C15</strain>
    </source>
</reference>
<evidence type="ECO:0000256" key="10">
    <source>
        <dbReference type="PIRSR" id="PIRSR001399-1"/>
    </source>
</evidence>
<comment type="subunit">
    <text evidence="5 9">Homododecamer.</text>
</comment>
<dbReference type="PIRSF" id="PIRSF001399">
    <property type="entry name" value="DHquinase_II"/>
    <property type="match status" value="1"/>
</dbReference>
<evidence type="ECO:0000256" key="6">
    <source>
        <dbReference type="ARBA" id="ARBA00012060"/>
    </source>
</evidence>
<evidence type="ECO:0000256" key="4">
    <source>
        <dbReference type="ARBA" id="ARBA00011037"/>
    </source>
</evidence>
<feature type="active site" description="Proton donor" evidence="9 10">
    <location>
        <position position="102"/>
    </location>
</feature>
<dbReference type="NCBIfam" id="NF003806">
    <property type="entry name" value="PRK05395.1-3"/>
    <property type="match status" value="1"/>
</dbReference>
<feature type="binding site" evidence="9 11">
    <location>
        <position position="113"/>
    </location>
    <ligand>
        <name>substrate</name>
    </ligand>
</feature>
<feature type="binding site" evidence="9 11">
    <location>
        <position position="81"/>
    </location>
    <ligand>
        <name>substrate</name>
    </ligand>
</feature>
<evidence type="ECO:0000256" key="2">
    <source>
        <dbReference type="ARBA" id="ARBA00003924"/>
    </source>
</evidence>
<comment type="function">
    <text evidence="2 9">Catalyzes a trans-dehydration via an enolate intermediate.</text>
</comment>
<dbReference type="Pfam" id="PF01220">
    <property type="entry name" value="DHquinase_II"/>
    <property type="match status" value="1"/>
</dbReference>
<dbReference type="PANTHER" id="PTHR21272:SF3">
    <property type="entry name" value="CATABOLIC 3-DEHYDROQUINASE"/>
    <property type="match status" value="1"/>
</dbReference>
<keyword evidence="7 9" id="KW-0057">Aromatic amino acid biosynthesis</keyword>
<dbReference type="GO" id="GO:0019631">
    <property type="term" value="P:quinate catabolic process"/>
    <property type="evidence" value="ECO:0007669"/>
    <property type="project" value="TreeGrafter"/>
</dbReference>
<keyword evidence="14" id="KW-1185">Reference proteome</keyword>
<gene>
    <name evidence="9 13" type="primary">aroQ</name>
    <name evidence="13" type="ORF">FY036_15630</name>
</gene>
<keyword evidence="9" id="KW-0028">Amino-acid biosynthesis</keyword>
<dbReference type="CDD" id="cd00466">
    <property type="entry name" value="DHQase_II"/>
    <property type="match status" value="1"/>
</dbReference>
<dbReference type="AlphaFoldDB" id="A0A5D4GS04"/>
<dbReference type="PANTHER" id="PTHR21272">
    <property type="entry name" value="CATABOLIC 3-DEHYDROQUINASE"/>
    <property type="match status" value="1"/>
</dbReference>
<name>A0A5D4GS04_9HYPH</name>
<feature type="binding site" evidence="9 11">
    <location>
        <position position="75"/>
    </location>
    <ligand>
        <name>substrate</name>
    </ligand>
</feature>
<sequence>MSSIIYVLNGPNLNMLGKREPGIYGGKTLEMISEDCREAGTKLGIEVDFRQSNHEGVLVDWIQEAGNKAQGIIINPGAYSHTSIAIHDAIRAVQPLPVAEVHLSNIHAREEFRHHSWVSAVATGMICGFGPQGYIMALHGLSARIQAA</sequence>
<comment type="catalytic activity">
    <reaction evidence="1 9">
        <text>3-dehydroquinate = 3-dehydroshikimate + H2O</text>
        <dbReference type="Rhea" id="RHEA:21096"/>
        <dbReference type="ChEBI" id="CHEBI:15377"/>
        <dbReference type="ChEBI" id="CHEBI:16630"/>
        <dbReference type="ChEBI" id="CHEBI:32364"/>
        <dbReference type="EC" id="4.2.1.10"/>
    </reaction>
</comment>
<comment type="pathway">
    <text evidence="3 9">Metabolic intermediate biosynthesis; chorismate biosynthesis; chorismate from D-erythrose 4-phosphate and phosphoenolpyruvate: step 3/7.</text>
</comment>
<dbReference type="GO" id="GO:0009073">
    <property type="term" value="P:aromatic amino acid family biosynthetic process"/>
    <property type="evidence" value="ECO:0007669"/>
    <property type="project" value="UniProtKB-KW"/>
</dbReference>
<comment type="caution">
    <text evidence="13">The sequence shown here is derived from an EMBL/GenBank/DDBJ whole genome shotgun (WGS) entry which is preliminary data.</text>
</comment>
<evidence type="ECO:0000313" key="14">
    <source>
        <dbReference type="Proteomes" id="UP000323258"/>
    </source>
</evidence>
<proteinExistence type="inferred from homology"/>
<dbReference type="InterPro" id="IPR036441">
    <property type="entry name" value="DHquinase_II_sf"/>
</dbReference>
<dbReference type="EMBL" id="VSZS01000065">
    <property type="protein sequence ID" value="TYR30884.1"/>
    <property type="molecule type" value="Genomic_DNA"/>
</dbReference>
<feature type="binding site" evidence="9 11">
    <location>
        <position position="88"/>
    </location>
    <ligand>
        <name>substrate</name>
    </ligand>
</feature>
<dbReference type="InterPro" id="IPR018509">
    <property type="entry name" value="DHquinase_II_CS"/>
</dbReference>
<keyword evidence="8 9" id="KW-0456">Lyase</keyword>
<evidence type="ECO:0000256" key="7">
    <source>
        <dbReference type="ARBA" id="ARBA00023141"/>
    </source>
</evidence>
<dbReference type="HAMAP" id="MF_00169">
    <property type="entry name" value="AroQ"/>
    <property type="match status" value="1"/>
</dbReference>
<protein>
    <recommendedName>
        <fullName evidence="6 9">3-dehydroquinate dehydratase</fullName>
        <shortName evidence="9">3-dehydroquinase</shortName>
        <ecNumber evidence="6 9">4.2.1.10</ecNumber>
    </recommendedName>
    <alternativeName>
        <fullName evidence="9">Type II DHQase</fullName>
    </alternativeName>
</protein>
<dbReference type="InterPro" id="IPR001874">
    <property type="entry name" value="DHquinase_II"/>
</dbReference>
<dbReference type="EC" id="4.2.1.10" evidence="6 9"/>
<evidence type="ECO:0000256" key="9">
    <source>
        <dbReference type="HAMAP-Rule" id="MF_00169"/>
    </source>
</evidence>